<protein>
    <submittedName>
        <fullName evidence="1">Uncharacterized protein</fullName>
    </submittedName>
</protein>
<name>A0A0E9PGW3_ANGAN</name>
<reference evidence="1" key="2">
    <citation type="journal article" date="2015" name="Fish Shellfish Immunol.">
        <title>Early steps in the European eel (Anguilla anguilla)-Vibrio vulnificus interaction in the gills: Role of the RtxA13 toxin.</title>
        <authorList>
            <person name="Callol A."/>
            <person name="Pajuelo D."/>
            <person name="Ebbesson L."/>
            <person name="Teles M."/>
            <person name="MacKenzie S."/>
            <person name="Amaro C."/>
        </authorList>
    </citation>
    <scope>NUCLEOTIDE SEQUENCE</scope>
</reference>
<sequence length="59" mass="6614">MRPAEQSLNDSHVGHLTHSALRATRLFIMYFQVIGHESESCRFGGGNSHRCPGPCFIKK</sequence>
<proteinExistence type="predicted"/>
<accession>A0A0E9PGW3</accession>
<reference evidence="1" key="1">
    <citation type="submission" date="2014-11" db="EMBL/GenBank/DDBJ databases">
        <authorList>
            <person name="Amaro Gonzalez C."/>
        </authorList>
    </citation>
    <scope>NUCLEOTIDE SEQUENCE</scope>
</reference>
<dbReference type="AlphaFoldDB" id="A0A0E9PGW3"/>
<organism evidence="1">
    <name type="scientific">Anguilla anguilla</name>
    <name type="common">European freshwater eel</name>
    <name type="synonym">Muraena anguilla</name>
    <dbReference type="NCBI Taxonomy" id="7936"/>
    <lineage>
        <taxon>Eukaryota</taxon>
        <taxon>Metazoa</taxon>
        <taxon>Chordata</taxon>
        <taxon>Craniata</taxon>
        <taxon>Vertebrata</taxon>
        <taxon>Euteleostomi</taxon>
        <taxon>Actinopterygii</taxon>
        <taxon>Neopterygii</taxon>
        <taxon>Teleostei</taxon>
        <taxon>Anguilliformes</taxon>
        <taxon>Anguillidae</taxon>
        <taxon>Anguilla</taxon>
    </lineage>
</organism>
<evidence type="ECO:0000313" key="1">
    <source>
        <dbReference type="EMBL" id="JAH03300.1"/>
    </source>
</evidence>
<dbReference type="EMBL" id="GBXM01105277">
    <property type="protein sequence ID" value="JAH03300.1"/>
    <property type="molecule type" value="Transcribed_RNA"/>
</dbReference>